<keyword evidence="2" id="KW-1185">Reference proteome</keyword>
<sequence>MVRYEYDIHQTHELGYQRGLRGFGHERDSRRQCSGHSSGLFIIRSVPIPRVRIVALKDLKPSQKDMMRTTQHLASQL</sequence>
<comment type="caution">
    <text evidence="1">The sequence shown here is derived from an EMBL/GenBank/DDBJ whole genome shotgun (WGS) entry which is preliminary data.</text>
</comment>
<dbReference type="AlphaFoldDB" id="A0AAV3YTG9"/>
<dbReference type="EMBL" id="BLXT01001596">
    <property type="protein sequence ID" value="GFN86700.1"/>
    <property type="molecule type" value="Genomic_DNA"/>
</dbReference>
<accession>A0AAV3YTG9</accession>
<evidence type="ECO:0000313" key="2">
    <source>
        <dbReference type="Proteomes" id="UP000735302"/>
    </source>
</evidence>
<organism evidence="1 2">
    <name type="scientific">Plakobranchus ocellatus</name>
    <dbReference type="NCBI Taxonomy" id="259542"/>
    <lineage>
        <taxon>Eukaryota</taxon>
        <taxon>Metazoa</taxon>
        <taxon>Spiralia</taxon>
        <taxon>Lophotrochozoa</taxon>
        <taxon>Mollusca</taxon>
        <taxon>Gastropoda</taxon>
        <taxon>Heterobranchia</taxon>
        <taxon>Euthyneura</taxon>
        <taxon>Panpulmonata</taxon>
        <taxon>Sacoglossa</taxon>
        <taxon>Placobranchoidea</taxon>
        <taxon>Plakobranchidae</taxon>
        <taxon>Plakobranchus</taxon>
    </lineage>
</organism>
<protein>
    <submittedName>
        <fullName evidence="1">Uncharacterized protein</fullName>
    </submittedName>
</protein>
<gene>
    <name evidence="1" type="ORF">PoB_001320600</name>
</gene>
<name>A0AAV3YTG9_9GAST</name>
<proteinExistence type="predicted"/>
<reference evidence="1 2" key="1">
    <citation type="journal article" date="2021" name="Elife">
        <title>Chloroplast acquisition without the gene transfer in kleptoplastic sea slugs, Plakobranchus ocellatus.</title>
        <authorList>
            <person name="Maeda T."/>
            <person name="Takahashi S."/>
            <person name="Yoshida T."/>
            <person name="Shimamura S."/>
            <person name="Takaki Y."/>
            <person name="Nagai Y."/>
            <person name="Toyoda A."/>
            <person name="Suzuki Y."/>
            <person name="Arimoto A."/>
            <person name="Ishii H."/>
            <person name="Satoh N."/>
            <person name="Nishiyama T."/>
            <person name="Hasebe M."/>
            <person name="Maruyama T."/>
            <person name="Minagawa J."/>
            <person name="Obokata J."/>
            <person name="Shigenobu S."/>
        </authorList>
    </citation>
    <scope>NUCLEOTIDE SEQUENCE [LARGE SCALE GENOMIC DNA]</scope>
</reference>
<evidence type="ECO:0000313" key="1">
    <source>
        <dbReference type="EMBL" id="GFN86700.1"/>
    </source>
</evidence>
<dbReference type="Proteomes" id="UP000735302">
    <property type="component" value="Unassembled WGS sequence"/>
</dbReference>